<evidence type="ECO:0000256" key="1">
    <source>
        <dbReference type="SAM" id="Phobius"/>
    </source>
</evidence>
<evidence type="ECO:0000313" key="3">
    <source>
        <dbReference type="Proteomes" id="UP000626109"/>
    </source>
</evidence>
<proteinExistence type="predicted"/>
<dbReference type="Proteomes" id="UP000626109">
    <property type="component" value="Unassembled WGS sequence"/>
</dbReference>
<organism evidence="2 3">
    <name type="scientific">Polarella glacialis</name>
    <name type="common">Dinoflagellate</name>
    <dbReference type="NCBI Taxonomy" id="89957"/>
    <lineage>
        <taxon>Eukaryota</taxon>
        <taxon>Sar</taxon>
        <taxon>Alveolata</taxon>
        <taxon>Dinophyceae</taxon>
        <taxon>Suessiales</taxon>
        <taxon>Suessiaceae</taxon>
        <taxon>Polarella</taxon>
    </lineage>
</organism>
<protein>
    <submittedName>
        <fullName evidence="2">Uncharacterized protein</fullName>
    </submittedName>
</protein>
<keyword evidence="1" id="KW-0812">Transmembrane</keyword>
<dbReference type="EMBL" id="CAJNNW010021567">
    <property type="protein sequence ID" value="CAE8668180.1"/>
    <property type="molecule type" value="Genomic_DNA"/>
</dbReference>
<feature type="transmembrane region" description="Helical" evidence="1">
    <location>
        <begin position="92"/>
        <end position="114"/>
    </location>
</feature>
<reference evidence="2" key="1">
    <citation type="submission" date="2021-02" db="EMBL/GenBank/DDBJ databases">
        <authorList>
            <person name="Dougan E. K."/>
            <person name="Rhodes N."/>
            <person name="Thang M."/>
            <person name="Chan C."/>
        </authorList>
    </citation>
    <scope>NUCLEOTIDE SEQUENCE</scope>
</reference>
<sequence>MELLATFGVAAKELFDYNREMYQFDNTQRLDRELLRIEMQIKRFELFREDIRDLVELTVGKMEMYHVVGALVLESVVIFYTEGRMHTAAPPFILALYWLSAAGCLTYVLLAVWLSMHASISSHSFGVRLLTRFVRLPIPGSRQINALNARLSDFERQGAKEMLRVPFIQGAQQWQQRRADVGGDDRPTAPFTGEGDERFKTAVIRPGEIRPQDLLGLGEQAYGEESLLQQAAVHLPGKHVQLFRRLQAKWQCYDAYARVSMSLGVNQLLMTVSYYCICLADIEYHSPALALALVTIFQCANLALAWLDVAGATSSSGASAAGAEYPPVEDIADAARGLSTDGINLLCEAMDRVKHNLSGRHLAEFLQQKIGKLRKLFPAAPGKAT</sequence>
<keyword evidence="1" id="KW-1133">Transmembrane helix</keyword>
<keyword evidence="1" id="KW-0472">Membrane</keyword>
<feature type="transmembrane region" description="Helical" evidence="1">
    <location>
        <begin position="64"/>
        <end position="80"/>
    </location>
</feature>
<name>A0A813J0B2_POLGL</name>
<gene>
    <name evidence="2" type="ORF">PGLA2088_LOCUS16840</name>
</gene>
<comment type="caution">
    <text evidence="2">The sequence shown here is derived from an EMBL/GenBank/DDBJ whole genome shotgun (WGS) entry which is preliminary data.</text>
</comment>
<dbReference type="AlphaFoldDB" id="A0A813J0B2"/>
<evidence type="ECO:0000313" key="2">
    <source>
        <dbReference type="EMBL" id="CAE8668180.1"/>
    </source>
</evidence>
<accession>A0A813J0B2</accession>